<evidence type="ECO:0000313" key="2">
    <source>
        <dbReference type="EMBL" id="CAH1107414.1"/>
    </source>
</evidence>
<dbReference type="Proteomes" id="UP001153636">
    <property type="component" value="Chromosome 21"/>
</dbReference>
<dbReference type="EMBL" id="OV651833">
    <property type="protein sequence ID" value="CAH1107414.1"/>
    <property type="molecule type" value="Genomic_DNA"/>
</dbReference>
<sequence length="211" mass="24480">MPRKDPQNIASHDQLFDKLKEYFDDKISELKETIKLDKVELLDKIEENNLKIDKVENDHKNLASEVKLLKNIIRKYNIIVHGIPAEKENLSSEVNLIFNDILGGSFKENQIRNVFRLGKIKSNSPVLVELLCYTVVKDIFRKSYKLKSSKYSISRESSKEEREEYKTLKQFKEKASVSNIPTKIKNNKLVLLDSGRSYTVDDLKAGKITFE</sequence>
<protein>
    <submittedName>
        <fullName evidence="2">Uncharacterized protein</fullName>
    </submittedName>
</protein>
<dbReference type="PANTHER" id="PTHR37445">
    <property type="entry name" value="PROTEIN CBG24663"/>
    <property type="match status" value="1"/>
</dbReference>
<organism evidence="2 3">
    <name type="scientific">Psylliodes chrysocephalus</name>
    <dbReference type="NCBI Taxonomy" id="3402493"/>
    <lineage>
        <taxon>Eukaryota</taxon>
        <taxon>Metazoa</taxon>
        <taxon>Ecdysozoa</taxon>
        <taxon>Arthropoda</taxon>
        <taxon>Hexapoda</taxon>
        <taxon>Insecta</taxon>
        <taxon>Pterygota</taxon>
        <taxon>Neoptera</taxon>
        <taxon>Endopterygota</taxon>
        <taxon>Coleoptera</taxon>
        <taxon>Polyphaga</taxon>
        <taxon>Cucujiformia</taxon>
        <taxon>Chrysomeloidea</taxon>
        <taxon>Chrysomelidae</taxon>
        <taxon>Galerucinae</taxon>
        <taxon>Alticini</taxon>
        <taxon>Psylliodes</taxon>
    </lineage>
</organism>
<dbReference type="PANTHER" id="PTHR37445:SF3">
    <property type="entry name" value="ZINC FINGER PHD-TYPE DOMAIN-CONTAINING PROTEIN"/>
    <property type="match status" value="1"/>
</dbReference>
<evidence type="ECO:0000313" key="3">
    <source>
        <dbReference type="Proteomes" id="UP001153636"/>
    </source>
</evidence>
<proteinExistence type="predicted"/>
<name>A0A9P0CSB7_9CUCU</name>
<accession>A0A9P0CSB7</accession>
<feature type="coiled-coil region" evidence="1">
    <location>
        <begin position="38"/>
        <end position="72"/>
    </location>
</feature>
<gene>
    <name evidence="2" type="ORF">PSYICH_LOCUS8152</name>
</gene>
<keyword evidence="3" id="KW-1185">Reference proteome</keyword>
<reference evidence="2" key="1">
    <citation type="submission" date="2022-01" db="EMBL/GenBank/DDBJ databases">
        <authorList>
            <person name="King R."/>
        </authorList>
    </citation>
    <scope>NUCLEOTIDE SEQUENCE</scope>
</reference>
<dbReference type="AlphaFoldDB" id="A0A9P0CSB7"/>
<keyword evidence="1" id="KW-0175">Coiled coil</keyword>
<evidence type="ECO:0000256" key="1">
    <source>
        <dbReference type="SAM" id="Coils"/>
    </source>
</evidence>